<keyword evidence="2" id="KW-0964">Secreted</keyword>
<evidence type="ECO:0000256" key="7">
    <source>
        <dbReference type="ARBA" id="ARBA00023084"/>
    </source>
</evidence>
<dbReference type="CDD" id="cd00109">
    <property type="entry name" value="Kunitz-type"/>
    <property type="match status" value="3"/>
</dbReference>
<dbReference type="InterPro" id="IPR002223">
    <property type="entry name" value="Kunitz_BPTI"/>
</dbReference>
<keyword evidence="5" id="KW-0677">Repeat</keyword>
<proteinExistence type="predicted"/>
<evidence type="ECO:0000256" key="2">
    <source>
        <dbReference type="ARBA" id="ARBA00022525"/>
    </source>
</evidence>
<dbReference type="GO" id="GO:0007596">
    <property type="term" value="P:blood coagulation"/>
    <property type="evidence" value="ECO:0007669"/>
    <property type="project" value="UniProtKB-KW"/>
</dbReference>
<reference evidence="12" key="2">
    <citation type="submission" date="2025-09" db="UniProtKB">
        <authorList>
            <consortium name="Ensembl"/>
        </authorList>
    </citation>
    <scope>IDENTIFICATION</scope>
</reference>
<dbReference type="InterPro" id="IPR050098">
    <property type="entry name" value="TFPI/VKTCI-like"/>
</dbReference>
<evidence type="ECO:0000313" key="13">
    <source>
        <dbReference type="Proteomes" id="UP000694388"/>
    </source>
</evidence>
<dbReference type="SMART" id="SM00131">
    <property type="entry name" value="KU"/>
    <property type="match status" value="3"/>
</dbReference>
<keyword evidence="13" id="KW-1185">Reference proteome</keyword>
<evidence type="ECO:0000256" key="8">
    <source>
        <dbReference type="ARBA" id="ARBA00023157"/>
    </source>
</evidence>
<keyword evidence="6" id="KW-0722">Serine protease inhibitor</keyword>
<feature type="signal peptide" evidence="10">
    <location>
        <begin position="1"/>
        <end position="18"/>
    </location>
</feature>
<dbReference type="InterPro" id="IPR008296">
    <property type="entry name" value="TFPI-like"/>
</dbReference>
<evidence type="ECO:0000256" key="4">
    <source>
        <dbReference type="ARBA" id="ARBA00022696"/>
    </source>
</evidence>
<evidence type="ECO:0000256" key="5">
    <source>
        <dbReference type="ARBA" id="ARBA00022737"/>
    </source>
</evidence>
<keyword evidence="4" id="KW-0356">Hemostasis</keyword>
<evidence type="ECO:0000256" key="3">
    <source>
        <dbReference type="ARBA" id="ARBA00022690"/>
    </source>
</evidence>
<comment type="subcellular location">
    <subcellularLocation>
        <location evidence="1">Secreted</location>
    </subcellularLocation>
</comment>
<protein>
    <recommendedName>
        <fullName evidence="11">BPTI/Kunitz inhibitor domain-containing protein</fullName>
    </recommendedName>
</protein>
<dbReference type="FunFam" id="4.10.410.10:FF:000004">
    <property type="entry name" value="Tissue factor pathway inhibitor"/>
    <property type="match status" value="1"/>
</dbReference>
<evidence type="ECO:0000256" key="1">
    <source>
        <dbReference type="ARBA" id="ARBA00004613"/>
    </source>
</evidence>
<dbReference type="FunFam" id="4.10.410.10:FF:000011">
    <property type="entry name" value="Tissue factor pathway inhibitor"/>
    <property type="match status" value="1"/>
</dbReference>
<dbReference type="PIRSF" id="PIRSF001620">
    <property type="entry name" value="TFPI"/>
    <property type="match status" value="1"/>
</dbReference>
<accession>A0A8C4QDN1</accession>
<keyword evidence="3" id="KW-0646">Protease inhibitor</keyword>
<evidence type="ECO:0000256" key="9">
    <source>
        <dbReference type="ARBA" id="ARBA00023180"/>
    </source>
</evidence>
<dbReference type="SUPFAM" id="SSF57362">
    <property type="entry name" value="BPTI-like"/>
    <property type="match status" value="3"/>
</dbReference>
<dbReference type="PROSITE" id="PS50279">
    <property type="entry name" value="BPTI_KUNITZ_2"/>
    <property type="match status" value="3"/>
</dbReference>
<dbReference type="Ensembl" id="ENSEBUT00000013893.1">
    <property type="protein sequence ID" value="ENSEBUP00000013317.1"/>
    <property type="gene ID" value="ENSEBUG00000008417.1"/>
</dbReference>
<keyword evidence="9" id="KW-0325">Glycoprotein</keyword>
<feature type="chain" id="PRO_5034966843" description="BPTI/Kunitz inhibitor domain-containing protein" evidence="10">
    <location>
        <begin position="19"/>
        <end position="218"/>
    </location>
</feature>
<dbReference type="PANTHER" id="PTHR10083:SF373">
    <property type="entry name" value="SERINE PEPTIDASE INHIBITOR, KUNITZ TYPE, 2"/>
    <property type="match status" value="1"/>
</dbReference>
<feature type="domain" description="BPTI/Kunitz inhibitor" evidence="11">
    <location>
        <begin position="28"/>
        <end position="78"/>
    </location>
</feature>
<dbReference type="PANTHER" id="PTHR10083">
    <property type="entry name" value="KUNITZ-TYPE PROTEASE INHIBITOR-RELATED"/>
    <property type="match status" value="1"/>
</dbReference>
<organism evidence="12 13">
    <name type="scientific">Eptatretus burgeri</name>
    <name type="common">Inshore hagfish</name>
    <dbReference type="NCBI Taxonomy" id="7764"/>
    <lineage>
        <taxon>Eukaryota</taxon>
        <taxon>Metazoa</taxon>
        <taxon>Chordata</taxon>
        <taxon>Craniata</taxon>
        <taxon>Vertebrata</taxon>
        <taxon>Cyclostomata</taxon>
        <taxon>Myxini</taxon>
        <taxon>Myxiniformes</taxon>
        <taxon>Myxinidae</taxon>
        <taxon>Eptatretinae</taxon>
        <taxon>Eptatretus</taxon>
    </lineage>
</organism>
<dbReference type="GO" id="GO:0005615">
    <property type="term" value="C:extracellular space"/>
    <property type="evidence" value="ECO:0007669"/>
    <property type="project" value="TreeGrafter"/>
</dbReference>
<dbReference type="GeneTree" id="ENSGT00940000164331"/>
<keyword evidence="8" id="KW-1015">Disulfide bond</keyword>
<dbReference type="Pfam" id="PF00014">
    <property type="entry name" value="Kunitz_BPTI"/>
    <property type="match status" value="3"/>
</dbReference>
<keyword evidence="7" id="KW-0094">Blood coagulation</keyword>
<evidence type="ECO:0000256" key="10">
    <source>
        <dbReference type="SAM" id="SignalP"/>
    </source>
</evidence>
<reference evidence="12" key="1">
    <citation type="submission" date="2025-08" db="UniProtKB">
        <authorList>
            <consortium name="Ensembl"/>
        </authorList>
    </citation>
    <scope>IDENTIFICATION</scope>
</reference>
<dbReference type="InterPro" id="IPR036880">
    <property type="entry name" value="Kunitz_BPTI_sf"/>
</dbReference>
<keyword evidence="10" id="KW-0732">Signal</keyword>
<dbReference type="InterPro" id="IPR020901">
    <property type="entry name" value="Prtase_inh_Kunz-CS"/>
</dbReference>
<feature type="domain" description="BPTI/Kunitz inhibitor" evidence="11">
    <location>
        <begin position="152"/>
        <end position="202"/>
    </location>
</feature>
<feature type="domain" description="BPTI/Kunitz inhibitor" evidence="11">
    <location>
        <begin position="90"/>
        <end position="140"/>
    </location>
</feature>
<evidence type="ECO:0000313" key="12">
    <source>
        <dbReference type="Ensembl" id="ENSEBUP00000013317.1"/>
    </source>
</evidence>
<name>A0A8C4QDN1_EPTBU</name>
<dbReference type="PRINTS" id="PR00759">
    <property type="entry name" value="BASICPTASE"/>
</dbReference>
<dbReference type="Gene3D" id="4.10.410.10">
    <property type="entry name" value="Pancreatic trypsin inhibitor Kunitz domain"/>
    <property type="match status" value="3"/>
</dbReference>
<dbReference type="Proteomes" id="UP000694388">
    <property type="component" value="Unplaced"/>
</dbReference>
<sequence>MTPFVLIPLALLFLCADSDISVQERNVCSLPAVTGPCRASFRRYFFNHVTMRCEKFIYGGCRGNENNFEYLEKCEERCMGRREADLREVCTLAPSTRRCAASKQRFFFNPRSMKCERFVYGGCRGNGNNFMSKQDCENNCKPLKARHSWGACFQLPEPGLCKAKMTRFFFNNKTSSCEMFFYGGCGGNRNNFWTRFQCENSCQKINALGSWVTEMFKW</sequence>
<dbReference type="PROSITE" id="PS00280">
    <property type="entry name" value="BPTI_KUNITZ_1"/>
    <property type="match status" value="2"/>
</dbReference>
<evidence type="ECO:0000256" key="6">
    <source>
        <dbReference type="ARBA" id="ARBA00022900"/>
    </source>
</evidence>
<dbReference type="AlphaFoldDB" id="A0A8C4QDN1"/>
<dbReference type="GO" id="GO:0004867">
    <property type="term" value="F:serine-type endopeptidase inhibitor activity"/>
    <property type="evidence" value="ECO:0007669"/>
    <property type="project" value="UniProtKB-KW"/>
</dbReference>
<dbReference type="OMA" id="WWILCAV"/>
<evidence type="ECO:0000259" key="11">
    <source>
        <dbReference type="PROSITE" id="PS50279"/>
    </source>
</evidence>